<dbReference type="SMART" id="SM00054">
    <property type="entry name" value="EFh"/>
    <property type="match status" value="2"/>
</dbReference>
<reference evidence="24" key="1">
    <citation type="submission" date="2020-07" db="EMBL/GenBank/DDBJ databases">
        <title>Multicomponent nature underlies the extraordinary mechanical properties of spider dragline silk.</title>
        <authorList>
            <person name="Kono N."/>
            <person name="Nakamura H."/>
            <person name="Mori M."/>
            <person name="Yoshida Y."/>
            <person name="Ohtoshi R."/>
            <person name="Malay A.D."/>
            <person name="Moran D.A.P."/>
            <person name="Tomita M."/>
            <person name="Numata K."/>
            <person name="Arakawa K."/>
        </authorList>
    </citation>
    <scope>NUCLEOTIDE SEQUENCE</scope>
</reference>
<dbReference type="GO" id="GO:0005509">
    <property type="term" value="F:calcium ion binding"/>
    <property type="evidence" value="ECO:0007669"/>
    <property type="project" value="InterPro"/>
</dbReference>
<dbReference type="SFLD" id="SFLDG01168">
    <property type="entry name" value="Ferric_reductase_subgroup_(FRE"/>
    <property type="match status" value="1"/>
</dbReference>
<dbReference type="PANTHER" id="PTHR11972:SF208">
    <property type="entry name" value="DUAL OXIDASE-LIKE PROTEIN"/>
    <property type="match status" value="1"/>
</dbReference>
<evidence type="ECO:0000256" key="8">
    <source>
        <dbReference type="ARBA" id="ARBA00022737"/>
    </source>
</evidence>
<comment type="subcellular location">
    <subcellularLocation>
        <location evidence="1">Apical cell membrane</location>
        <topology evidence="1">Multi-pass membrane protein</topology>
    </subcellularLocation>
</comment>
<feature type="binding site" description="axial binding residue" evidence="19">
    <location>
        <position position="366"/>
    </location>
    <ligand>
        <name>heme b</name>
        <dbReference type="ChEBI" id="CHEBI:60344"/>
    </ligand>
    <ligandPart>
        <name>Fe</name>
        <dbReference type="ChEBI" id="CHEBI:18248"/>
    </ligandPart>
</feature>
<sequence>METLRILLFLFLFKLYFCQNETNLGYLLPESEILDKKRTLHINNAFVKEWLLFDTSTSKQEYQTYDGWYNNPWHPSIGSSESALIRLLPSAYEGGIYRPTNRTQANPLTVSNRLMQELPCNGNKKSYSSSGKNVFMVFFGQFVTEEILDSRRSSCPPDYFNIDIPKAHEFLVAGRNTIPFIRSRYEKKSGKSSNNPRKQLNGATAWIDGSAIYGTTRSEAEALRAFKGGLLKSSDDKDLYPNNNYGYLSFLSPSRNFTESKQKTWHFRVGNSLAHESPFILTMNIIFHRWHNILAKRLCKDDRKWDDEKCFNEARKWVIATLQNVVVNEWLPAFLGEELPEYRRYNPSIDPSISNAFQSAAMRFGHTMVPPAVYTRLNSNDCKTTVLRLCDSFYNAQDIVKKFSVESLVIGMALQAAEIEDISIVDDLRRFMYGPPEFTRRDLAALNIQRGRDHGLPGYGTARKMLLPYEKLENFNFSQMASLHPQYKNVIENVLPEFYTSIDDVDLFVGGLLEANKGLGPVFKEIIKEQFNRIRDGDRFWFENTENGYFSKDEVEQIKNTHMYDIIMATSDNIDPDVLQPHIFHLPSENSGIDSLHCSSDLNPYSCEQKGVKTTCYALPTVADKDMSCSSSVTAPLCKKSEPETYDYFTGSGASYALSFLFLFLFIVGCIIALFILVKMRKKAIANLRQSVKQQRKNFSDEYSNIATEWMGKKEGTRDVIINFMADKKLITINQLNKQMLRSIDLKHVQVVEVHVSTGGNVHYVLVRISREYDIVLKFDVADEKEIFIEKLEVFLGRIGIGRQRYETTISQMLKTAVTKAYRQKQLEKFFRVVFAQAFAIEHGKNELCDIDCNQLKEIVKMELTAYEFAEALSLRPDASFVKQMFALIDADSNGYISFREFLNVIIIFAKGSPEDKTKLMFDMYDIDHSGKLSRLEFSDMIRSLLELANQSLSPNQLDDLVASMFTSAGLQQKQEITFEDFSHLLADHREELGYVQLSFNIGDGFKTSTTPASRKSMAFRAQETVLRAYSIVGTDAIERPQTSETCLRVETKPSFYEKDPTKQRVNQVIRFIENYKPHIFWVTLYTLVILGIFIEKAYYYSVEAEHTGFRRVAGYGVTVTRGAASSMMFAFSTILLTMCRNTITFLRETFFHKYVPFDAAITFHKYIAFWALLFSLFHIIGHGINFYHVATQTVSDLQCMFPNFHLDPQNPPKFPYWLFQTITGITGALLVIVLSLMYVFAIQFARRHVFNAFWKTHNLYPILYILIVLHGIGQLIQEPIFYYFFLGPCVLFTIDRLISVSRKKVEIPVIKAELLPSGVTHLEFRRPNNFEYKSGQWVRIACMPLNANEYHPFTLSSAPHEENLSLHIRAVGPWTTNLRRMYDPNNLQRHAYPKIYLDGPYGEGHQDWFRYDVSVLVGGGIGITPFASILKDIVFKSSLKHKIFCKKLYFIWVTRSQKQFEWMIDIIREVEDNDKNGLVDVHIFITQFYEKFDLRTTMLYICERHFQRVCGRSLFTGLRSKTHFGRPDFQVFFNSLRSEHSDVSKIAVFSCGPPLMTRSVQTSCEELNKHEGAIFVHHYENF</sequence>
<dbReference type="PROSITE" id="PS50222">
    <property type="entry name" value="EF_HAND_2"/>
    <property type="match status" value="2"/>
</dbReference>
<dbReference type="Gene3D" id="1.10.238.10">
    <property type="entry name" value="EF-hand"/>
    <property type="match status" value="1"/>
</dbReference>
<name>A0A8X6IGZ4_TRICU</name>
<evidence type="ECO:0000256" key="18">
    <source>
        <dbReference type="ARBA" id="ARBA00048762"/>
    </source>
</evidence>
<keyword evidence="5" id="KW-0285">Flavoprotein</keyword>
<dbReference type="Gene3D" id="1.10.640.10">
    <property type="entry name" value="Haem peroxidase domain superfamily, animal type"/>
    <property type="match status" value="1"/>
</dbReference>
<evidence type="ECO:0000256" key="14">
    <source>
        <dbReference type="ARBA" id="ARBA00023136"/>
    </source>
</evidence>
<dbReference type="PANTHER" id="PTHR11972">
    <property type="entry name" value="NADPH OXIDASE"/>
    <property type="match status" value="1"/>
</dbReference>
<dbReference type="CDD" id="cd06186">
    <property type="entry name" value="NOX_Duox_like_FAD_NADP"/>
    <property type="match status" value="1"/>
</dbReference>
<organism evidence="24 25">
    <name type="scientific">Trichonephila clavata</name>
    <name type="common">Joro spider</name>
    <name type="synonym">Nephila clavata</name>
    <dbReference type="NCBI Taxonomy" id="2740835"/>
    <lineage>
        <taxon>Eukaryota</taxon>
        <taxon>Metazoa</taxon>
        <taxon>Ecdysozoa</taxon>
        <taxon>Arthropoda</taxon>
        <taxon>Chelicerata</taxon>
        <taxon>Arachnida</taxon>
        <taxon>Araneae</taxon>
        <taxon>Araneomorphae</taxon>
        <taxon>Entelegynae</taxon>
        <taxon>Araneoidea</taxon>
        <taxon>Nephilidae</taxon>
        <taxon>Trichonephila</taxon>
    </lineage>
</organism>
<evidence type="ECO:0000259" key="23">
    <source>
        <dbReference type="PROSITE" id="PS51384"/>
    </source>
</evidence>
<evidence type="ECO:0000256" key="20">
    <source>
        <dbReference type="SAM" id="Phobius"/>
    </source>
</evidence>
<keyword evidence="16" id="KW-0376">Hydrogen peroxide</keyword>
<dbReference type="GO" id="GO:0006979">
    <property type="term" value="P:response to oxidative stress"/>
    <property type="evidence" value="ECO:0007669"/>
    <property type="project" value="InterPro"/>
</dbReference>
<keyword evidence="4" id="KW-0575">Peroxidase</keyword>
<keyword evidence="25" id="KW-1185">Reference proteome</keyword>
<dbReference type="Pfam" id="PF13202">
    <property type="entry name" value="EF-hand_5"/>
    <property type="match status" value="2"/>
</dbReference>
<dbReference type="InterPro" id="IPR018247">
    <property type="entry name" value="EF_Hand_1_Ca_BS"/>
</dbReference>
<evidence type="ECO:0000256" key="19">
    <source>
        <dbReference type="PIRSR" id="PIRSR619791-2"/>
    </source>
</evidence>
<dbReference type="CDD" id="cd00051">
    <property type="entry name" value="EFh"/>
    <property type="match status" value="1"/>
</dbReference>
<dbReference type="InterPro" id="IPR011992">
    <property type="entry name" value="EF-hand-dom_pair"/>
</dbReference>
<comment type="similarity">
    <text evidence="2">In the N-terminal section; belongs to the peroxidase family.</text>
</comment>
<dbReference type="GO" id="GO:0004601">
    <property type="term" value="F:peroxidase activity"/>
    <property type="evidence" value="ECO:0007669"/>
    <property type="project" value="UniProtKB-KW"/>
</dbReference>
<dbReference type="Gene3D" id="3.40.50.80">
    <property type="entry name" value="Nucleotide-binding domain of ferredoxin-NADP reductase (FNR) module"/>
    <property type="match status" value="1"/>
</dbReference>
<evidence type="ECO:0000313" key="24">
    <source>
        <dbReference type="EMBL" id="GFQ94277.1"/>
    </source>
</evidence>
<dbReference type="SUPFAM" id="SSF47473">
    <property type="entry name" value="EF-hand"/>
    <property type="match status" value="1"/>
</dbReference>
<feature type="transmembrane region" description="Helical" evidence="20">
    <location>
        <begin position="1080"/>
        <end position="1103"/>
    </location>
</feature>
<dbReference type="InterPro" id="IPR037120">
    <property type="entry name" value="Haem_peroxidase_sf_animal"/>
</dbReference>
<dbReference type="GO" id="GO:0016175">
    <property type="term" value="F:superoxide-generating NAD(P)H oxidase activity"/>
    <property type="evidence" value="ECO:0007669"/>
    <property type="project" value="UniProtKB-ARBA"/>
</dbReference>
<dbReference type="Pfam" id="PF03098">
    <property type="entry name" value="An_peroxidase"/>
    <property type="match status" value="1"/>
</dbReference>
<feature type="transmembrane region" description="Helical" evidence="20">
    <location>
        <begin position="1218"/>
        <end position="1246"/>
    </location>
</feature>
<evidence type="ECO:0000256" key="5">
    <source>
        <dbReference type="ARBA" id="ARBA00022630"/>
    </source>
</evidence>
<dbReference type="SUPFAM" id="SSF52343">
    <property type="entry name" value="Ferredoxin reductase-like, C-terminal NADP-linked domain"/>
    <property type="match status" value="1"/>
</dbReference>
<feature type="chain" id="PRO_5036493771" description="NAD(P)H oxidase (H2O2-forming)" evidence="21">
    <location>
        <begin position="19"/>
        <end position="1583"/>
    </location>
</feature>
<accession>A0A8X6IGZ4</accession>
<dbReference type="GO" id="GO:0042742">
    <property type="term" value="P:defense response to bacterium"/>
    <property type="evidence" value="ECO:0007669"/>
    <property type="project" value="UniProtKB-ARBA"/>
</dbReference>
<dbReference type="GO" id="GO:0042335">
    <property type="term" value="P:cuticle development"/>
    <property type="evidence" value="ECO:0007669"/>
    <property type="project" value="UniProtKB-ARBA"/>
</dbReference>
<dbReference type="Gene3D" id="2.40.30.10">
    <property type="entry name" value="Translation factors"/>
    <property type="match status" value="1"/>
</dbReference>
<dbReference type="GO" id="GO:0016324">
    <property type="term" value="C:apical plasma membrane"/>
    <property type="evidence" value="ECO:0007669"/>
    <property type="project" value="UniProtKB-SubCell"/>
</dbReference>
<dbReference type="GO" id="GO:0042303">
    <property type="term" value="P:molting cycle"/>
    <property type="evidence" value="ECO:0007669"/>
    <property type="project" value="UniProtKB-ARBA"/>
</dbReference>
<dbReference type="Pfam" id="PF01794">
    <property type="entry name" value="Ferric_reduct"/>
    <property type="match status" value="1"/>
</dbReference>
<dbReference type="SFLD" id="SFLDS00052">
    <property type="entry name" value="Ferric_Reductase_Domain"/>
    <property type="match status" value="1"/>
</dbReference>
<dbReference type="Pfam" id="PF08030">
    <property type="entry name" value="NAD_binding_6"/>
    <property type="match status" value="1"/>
</dbReference>
<dbReference type="InterPro" id="IPR013121">
    <property type="entry name" value="Fe_red_NAD-bd_6"/>
</dbReference>
<evidence type="ECO:0000256" key="12">
    <source>
        <dbReference type="ARBA" id="ARBA00022989"/>
    </source>
</evidence>
<evidence type="ECO:0000256" key="13">
    <source>
        <dbReference type="ARBA" id="ARBA00023002"/>
    </source>
</evidence>
<dbReference type="InterPro" id="IPR019791">
    <property type="entry name" value="Haem_peroxidase_animal"/>
</dbReference>
<dbReference type="InterPro" id="IPR002048">
    <property type="entry name" value="EF_hand_dom"/>
</dbReference>
<comment type="catalytic activity">
    <reaction evidence="18">
        <text>NADPH + O2 + H(+) = H2O2 + NADP(+)</text>
        <dbReference type="Rhea" id="RHEA:11260"/>
        <dbReference type="ChEBI" id="CHEBI:15378"/>
        <dbReference type="ChEBI" id="CHEBI:15379"/>
        <dbReference type="ChEBI" id="CHEBI:16240"/>
        <dbReference type="ChEBI" id="CHEBI:57783"/>
        <dbReference type="ChEBI" id="CHEBI:58349"/>
        <dbReference type="EC" id="1.6.3.1"/>
    </reaction>
</comment>
<dbReference type="PROSITE" id="PS50292">
    <property type="entry name" value="PEROXIDASE_3"/>
    <property type="match status" value="1"/>
</dbReference>
<keyword evidence="14 20" id="KW-0472">Membrane</keyword>
<keyword evidence="21" id="KW-0732">Signal</keyword>
<evidence type="ECO:0000256" key="2">
    <source>
        <dbReference type="ARBA" id="ARBA00005644"/>
    </source>
</evidence>
<dbReference type="GO" id="GO:0016174">
    <property type="term" value="F:NAD(P)H oxidase H2O2-forming activity"/>
    <property type="evidence" value="ECO:0007669"/>
    <property type="project" value="UniProtKB-EC"/>
</dbReference>
<evidence type="ECO:0000256" key="6">
    <source>
        <dbReference type="ARBA" id="ARBA00022692"/>
    </source>
</evidence>
<protein>
    <recommendedName>
        <fullName evidence="3">NAD(P)H oxidase (H2O2-forming)</fullName>
        <ecNumber evidence="3">1.6.3.1</ecNumber>
    </recommendedName>
</protein>
<evidence type="ECO:0000256" key="7">
    <source>
        <dbReference type="ARBA" id="ARBA00022723"/>
    </source>
</evidence>
<dbReference type="GO" id="GO:0020037">
    <property type="term" value="F:heme binding"/>
    <property type="evidence" value="ECO:0007669"/>
    <property type="project" value="InterPro"/>
</dbReference>
<evidence type="ECO:0000256" key="15">
    <source>
        <dbReference type="ARBA" id="ARBA00023180"/>
    </source>
</evidence>
<evidence type="ECO:0000256" key="9">
    <source>
        <dbReference type="ARBA" id="ARBA00022827"/>
    </source>
</evidence>
<evidence type="ECO:0000256" key="11">
    <source>
        <dbReference type="ARBA" id="ARBA00022857"/>
    </source>
</evidence>
<evidence type="ECO:0000256" key="4">
    <source>
        <dbReference type="ARBA" id="ARBA00022559"/>
    </source>
</evidence>
<dbReference type="GO" id="GO:0042554">
    <property type="term" value="P:superoxide anion generation"/>
    <property type="evidence" value="ECO:0007669"/>
    <property type="project" value="TreeGrafter"/>
</dbReference>
<evidence type="ECO:0000259" key="22">
    <source>
        <dbReference type="PROSITE" id="PS50222"/>
    </source>
</evidence>
<dbReference type="Proteomes" id="UP000887116">
    <property type="component" value="Unassembled WGS sequence"/>
</dbReference>
<keyword evidence="19" id="KW-0408">Iron</keyword>
<comment type="catalytic activity">
    <reaction evidence="17">
        <text>NADH + O2 + H(+) = H2O2 + NAD(+)</text>
        <dbReference type="Rhea" id="RHEA:11264"/>
        <dbReference type="ChEBI" id="CHEBI:15378"/>
        <dbReference type="ChEBI" id="CHEBI:15379"/>
        <dbReference type="ChEBI" id="CHEBI:16240"/>
        <dbReference type="ChEBI" id="CHEBI:57540"/>
        <dbReference type="ChEBI" id="CHEBI:57945"/>
        <dbReference type="EC" id="1.6.3.1"/>
    </reaction>
</comment>
<proteinExistence type="inferred from homology"/>
<evidence type="ECO:0000313" key="25">
    <source>
        <dbReference type="Proteomes" id="UP000887116"/>
    </source>
</evidence>
<dbReference type="GO" id="GO:0009886">
    <property type="term" value="P:post-embryonic animal morphogenesis"/>
    <property type="evidence" value="ECO:0007669"/>
    <property type="project" value="UniProtKB-ARBA"/>
</dbReference>
<keyword evidence="13" id="KW-0560">Oxidoreductase</keyword>
<keyword evidence="10" id="KW-0106">Calcium</keyword>
<feature type="transmembrane region" description="Helical" evidence="20">
    <location>
        <begin position="1168"/>
        <end position="1188"/>
    </location>
</feature>
<keyword evidence="6 20" id="KW-0812">Transmembrane</keyword>
<evidence type="ECO:0000256" key="21">
    <source>
        <dbReference type="SAM" id="SignalP"/>
    </source>
</evidence>
<keyword evidence="9" id="KW-0274">FAD</keyword>
<dbReference type="EC" id="1.6.3.1" evidence="3"/>
<keyword evidence="15" id="KW-0325">Glycoprotein</keyword>
<keyword evidence="19" id="KW-0349">Heme</keyword>
<evidence type="ECO:0000256" key="17">
    <source>
        <dbReference type="ARBA" id="ARBA00047455"/>
    </source>
</evidence>
<dbReference type="Pfam" id="PF08022">
    <property type="entry name" value="FAD_binding_8"/>
    <property type="match status" value="1"/>
</dbReference>
<dbReference type="InterPro" id="IPR017938">
    <property type="entry name" value="Riboflavin_synthase-like_b-brl"/>
</dbReference>
<evidence type="ECO:0000256" key="16">
    <source>
        <dbReference type="ARBA" id="ARBA00023324"/>
    </source>
</evidence>
<feature type="domain" description="EF-hand" evidence="22">
    <location>
        <begin position="877"/>
        <end position="912"/>
    </location>
</feature>
<dbReference type="GO" id="GO:0043020">
    <property type="term" value="C:NADPH oxidase complex"/>
    <property type="evidence" value="ECO:0007669"/>
    <property type="project" value="TreeGrafter"/>
</dbReference>
<dbReference type="PRINTS" id="PR00457">
    <property type="entry name" value="ANPEROXIDASE"/>
</dbReference>
<dbReference type="SUPFAM" id="SSF63380">
    <property type="entry name" value="Riboflavin synthase domain-like"/>
    <property type="match status" value="1"/>
</dbReference>
<dbReference type="OrthoDB" id="6019201at2759"/>
<dbReference type="FunFam" id="2.40.30.10:FF:000059">
    <property type="entry name" value="dual oxidase isoform X1"/>
    <property type="match status" value="1"/>
</dbReference>
<keyword evidence="7 19" id="KW-0479">Metal-binding</keyword>
<dbReference type="SUPFAM" id="SSF48113">
    <property type="entry name" value="Heme-dependent peroxidases"/>
    <property type="match status" value="1"/>
</dbReference>
<dbReference type="InterPro" id="IPR050369">
    <property type="entry name" value="RBOH/FRE"/>
</dbReference>
<keyword evidence="11" id="KW-0521">NADP</keyword>
<feature type="signal peptide" evidence="21">
    <location>
        <begin position="1"/>
        <end position="18"/>
    </location>
</feature>
<dbReference type="InterPro" id="IPR013112">
    <property type="entry name" value="FAD-bd_8"/>
</dbReference>
<dbReference type="FunFam" id="3.40.50.80:FF:000020">
    <property type="entry name" value="Dual oxidase 1"/>
    <property type="match status" value="1"/>
</dbReference>
<dbReference type="InterPro" id="IPR017927">
    <property type="entry name" value="FAD-bd_FR_type"/>
</dbReference>
<evidence type="ECO:0000256" key="1">
    <source>
        <dbReference type="ARBA" id="ARBA00004424"/>
    </source>
</evidence>
<feature type="transmembrane region" description="Helical" evidence="20">
    <location>
        <begin position="1123"/>
        <end position="1147"/>
    </location>
</feature>
<dbReference type="InterPro" id="IPR039261">
    <property type="entry name" value="FNR_nucleotide-bd"/>
</dbReference>
<feature type="domain" description="FAD-binding FR-type" evidence="23">
    <location>
        <begin position="1303"/>
        <end position="1408"/>
    </location>
</feature>
<dbReference type="PROSITE" id="PS00018">
    <property type="entry name" value="EF_HAND_1"/>
    <property type="match status" value="2"/>
</dbReference>
<dbReference type="EMBL" id="BMAO01014334">
    <property type="protein sequence ID" value="GFQ94277.1"/>
    <property type="molecule type" value="Genomic_DNA"/>
</dbReference>
<feature type="domain" description="EF-hand" evidence="22">
    <location>
        <begin position="913"/>
        <end position="948"/>
    </location>
</feature>
<dbReference type="SFLD" id="SFLDG01169">
    <property type="entry name" value="NADPH_oxidase_subgroup_(NOX)"/>
    <property type="match status" value="1"/>
</dbReference>
<keyword evidence="12 20" id="KW-1133">Transmembrane helix</keyword>
<dbReference type="InterPro" id="IPR010255">
    <property type="entry name" value="Haem_peroxidase_sf"/>
</dbReference>
<dbReference type="GO" id="GO:0042744">
    <property type="term" value="P:hydrogen peroxide catabolic process"/>
    <property type="evidence" value="ECO:0007669"/>
    <property type="project" value="UniProtKB-KW"/>
</dbReference>
<dbReference type="PROSITE" id="PS51384">
    <property type="entry name" value="FAD_FR"/>
    <property type="match status" value="1"/>
</dbReference>
<keyword evidence="8" id="KW-0677">Repeat</keyword>
<feature type="transmembrane region" description="Helical" evidence="20">
    <location>
        <begin position="1258"/>
        <end position="1275"/>
    </location>
</feature>
<evidence type="ECO:0000256" key="3">
    <source>
        <dbReference type="ARBA" id="ARBA00012698"/>
    </source>
</evidence>
<gene>
    <name evidence="24" type="primary">Duox1</name>
    <name evidence="24" type="ORF">TNCT_154051</name>
</gene>
<feature type="transmembrane region" description="Helical" evidence="20">
    <location>
        <begin position="656"/>
        <end position="678"/>
    </location>
</feature>
<evidence type="ECO:0000256" key="10">
    <source>
        <dbReference type="ARBA" id="ARBA00022837"/>
    </source>
</evidence>
<dbReference type="InterPro" id="IPR013130">
    <property type="entry name" value="Fe3_Rdtase_TM_dom"/>
</dbReference>
<comment type="caution">
    <text evidence="24">The sequence shown here is derived from an EMBL/GenBank/DDBJ whole genome shotgun (WGS) entry which is preliminary data.</text>
</comment>